<dbReference type="Proteomes" id="UP000229896">
    <property type="component" value="Unassembled WGS sequence"/>
</dbReference>
<dbReference type="PANTHER" id="PTHR42702:SF1">
    <property type="entry name" value="REGULATORY PROTEIN FOR BETA-LACTAMASE"/>
    <property type="match status" value="1"/>
</dbReference>
<proteinExistence type="predicted"/>
<comment type="caution">
    <text evidence="1">The sequence shown here is derived from an EMBL/GenBank/DDBJ whole genome shotgun (WGS) entry which is preliminary data.</text>
</comment>
<evidence type="ECO:0000313" key="2">
    <source>
        <dbReference type="Proteomes" id="UP000229896"/>
    </source>
</evidence>
<name>A0A2M6YBQ6_9BACT</name>
<accession>A0A2M6YBQ6</accession>
<protein>
    <submittedName>
        <fullName evidence="1">Uncharacterized protein</fullName>
    </submittedName>
</protein>
<sequence>MKTINDLLKLVDDIYSVSDNRLYDLDDMFYYHLKWLLRFTEARKKGRKEKLCEDLIIAIAWYLSIINRFNIDLKKNLLSRYSFKCPFCLDIPCSCEETEHRTAKKTGRPVSGKPENISDWQKMVGKIYPDEYEFKSLEILHHQDIFYQTFRKFRKSSAQRNFHQVEIASADYFVELLKLCNSLNIDLEKDFFKLFSVGCFICHKTPCECFYSE</sequence>
<gene>
    <name evidence="1" type="ORF">COT12_02645</name>
</gene>
<dbReference type="EMBL" id="PEXI01000084">
    <property type="protein sequence ID" value="PIU24133.1"/>
    <property type="molecule type" value="Genomic_DNA"/>
</dbReference>
<reference evidence="2" key="1">
    <citation type="submission" date="2017-09" db="EMBL/GenBank/DDBJ databases">
        <title>Depth-based differentiation of microbial function through sediment-hosted aquifers and enrichment of novel symbionts in the deep terrestrial subsurface.</title>
        <authorList>
            <person name="Probst A.J."/>
            <person name="Ladd B."/>
            <person name="Jarett J.K."/>
            <person name="Geller-Mcgrath D.E."/>
            <person name="Sieber C.M.K."/>
            <person name="Emerson J.B."/>
            <person name="Anantharaman K."/>
            <person name="Thomas B.C."/>
            <person name="Malmstrom R."/>
            <person name="Stieglmeier M."/>
            <person name="Klingl A."/>
            <person name="Woyke T."/>
            <person name="Ryan C.M."/>
            <person name="Banfield J.F."/>
        </authorList>
    </citation>
    <scope>NUCLEOTIDE SEQUENCE [LARGE SCALE GENOMIC DNA]</scope>
</reference>
<dbReference type="PANTHER" id="PTHR42702">
    <property type="entry name" value="NUCLEOTIDE PYROPHOSPHOHYDROLASE"/>
    <property type="match status" value="1"/>
</dbReference>
<dbReference type="AlphaFoldDB" id="A0A2M6YBQ6"/>
<evidence type="ECO:0000313" key="1">
    <source>
        <dbReference type="EMBL" id="PIU24133.1"/>
    </source>
</evidence>
<organism evidence="1 2">
    <name type="scientific">Candidatus Berkelbacteria bacterium CG08_land_8_20_14_0_20_39_8</name>
    <dbReference type="NCBI Taxonomy" id="1974511"/>
    <lineage>
        <taxon>Bacteria</taxon>
        <taxon>Candidatus Berkelbacteria</taxon>
    </lineage>
</organism>